<accession>A0A0S2F6M6</accession>
<evidence type="ECO:0000313" key="2">
    <source>
        <dbReference type="Proteomes" id="UP000060787"/>
    </source>
</evidence>
<proteinExistence type="predicted"/>
<dbReference type="Proteomes" id="UP000060787">
    <property type="component" value="Chromosome"/>
</dbReference>
<reference evidence="1 2" key="1">
    <citation type="journal article" date="2015" name="BMC Genomics">
        <title>Comparative genomics and metabolic profiling of the genus Lysobacter.</title>
        <authorList>
            <person name="de Bruijn I."/>
            <person name="Cheng X."/>
            <person name="de Jager V."/>
            <person name="Exposito R.G."/>
            <person name="Watrous J."/>
            <person name="Patel N."/>
            <person name="Postma J."/>
            <person name="Dorrestein P.C."/>
            <person name="Kobayashi D."/>
            <person name="Raaijmakers J.M."/>
        </authorList>
    </citation>
    <scope>NUCLEOTIDE SEQUENCE [LARGE SCALE GENOMIC DNA]</scope>
    <source>
        <strain evidence="1 2">76</strain>
    </source>
</reference>
<keyword evidence="2" id="KW-1185">Reference proteome</keyword>
<organism evidence="1 2">
    <name type="scientific">Lysobacter antibioticus</name>
    <dbReference type="NCBI Taxonomy" id="84531"/>
    <lineage>
        <taxon>Bacteria</taxon>
        <taxon>Pseudomonadati</taxon>
        <taxon>Pseudomonadota</taxon>
        <taxon>Gammaproteobacteria</taxon>
        <taxon>Lysobacterales</taxon>
        <taxon>Lysobacteraceae</taxon>
        <taxon>Lysobacter</taxon>
    </lineage>
</organism>
<dbReference type="KEGG" id="lab:LA76x_1018"/>
<evidence type="ECO:0000313" key="1">
    <source>
        <dbReference type="EMBL" id="ALN79178.1"/>
    </source>
</evidence>
<dbReference type="EMBL" id="CP011129">
    <property type="protein sequence ID" value="ALN79178.1"/>
    <property type="molecule type" value="Genomic_DNA"/>
</dbReference>
<dbReference type="AlphaFoldDB" id="A0A0S2F6M6"/>
<dbReference type="PATRIC" id="fig|84531.8.peg.1046"/>
<name>A0A0S2F6M6_LYSAN</name>
<gene>
    <name evidence="1" type="ORF">LA76x_1018</name>
</gene>
<dbReference type="STRING" id="84531.LA76x_1018"/>
<protein>
    <submittedName>
        <fullName evidence="1">Uncharacterized protein</fullName>
    </submittedName>
</protein>
<sequence length="167" mass="19024">MRMLRELVDLLTFRELESEEVDSLVASIEGAADDPEFGWMEDPEPDELRQTALVFKLMQHFAVGDKIDEVHELISEWFDEPLADFPENPGGPKLLVSEYFAWLDPLLAEREDNGGYEALVIDDRVSDNLNVIMVWRADTPRILELATQLALVVDRSHPYVLSRALGL</sequence>